<evidence type="ECO:0000256" key="4">
    <source>
        <dbReference type="ARBA" id="ARBA00005259"/>
    </source>
</evidence>
<comment type="catalytic activity">
    <reaction evidence="13">
        <text>2,5-diamino-6-hydroxy-4-(5-phosphoribosylamino)-pyrimidine + H2O + H(+) = 5-amino-6-(5-phospho-D-ribosylamino)uracil + NH4(+)</text>
        <dbReference type="Rhea" id="RHEA:21868"/>
        <dbReference type="ChEBI" id="CHEBI:15377"/>
        <dbReference type="ChEBI" id="CHEBI:15378"/>
        <dbReference type="ChEBI" id="CHEBI:28938"/>
        <dbReference type="ChEBI" id="CHEBI:58453"/>
        <dbReference type="ChEBI" id="CHEBI:58614"/>
        <dbReference type="EC" id="3.5.4.26"/>
    </reaction>
</comment>
<dbReference type="GO" id="GO:0008703">
    <property type="term" value="F:5-amino-6-(5-phosphoribosylamino)uracil reductase activity"/>
    <property type="evidence" value="ECO:0007669"/>
    <property type="project" value="UniProtKB-EC"/>
</dbReference>
<dbReference type="FunFam" id="3.40.140.10:FF:000025">
    <property type="entry name" value="Riboflavin biosynthesis protein RibD"/>
    <property type="match status" value="1"/>
</dbReference>
<keyword evidence="19" id="KW-1185">Reference proteome</keyword>
<dbReference type="InterPro" id="IPR024072">
    <property type="entry name" value="DHFR-like_dom_sf"/>
</dbReference>
<dbReference type="GO" id="GO:0050661">
    <property type="term" value="F:NADP binding"/>
    <property type="evidence" value="ECO:0007669"/>
    <property type="project" value="InterPro"/>
</dbReference>
<comment type="function">
    <text evidence="1 13">Converts 2,5-diamino-6-(ribosylamino)-4(3h)-pyrimidinone 5'-phosphate into 5-amino-6-(ribosylamino)-2,4(1h,3h)-pyrimidinedione 5'-phosphate.</text>
</comment>
<evidence type="ECO:0000256" key="16">
    <source>
        <dbReference type="PIRSR" id="PIRSR006769-3"/>
    </source>
</evidence>
<sequence length="377" mass="39945">MTANPPPQATPSRTSDDERWMTRALQLAAKGEGSVEPNPMVGCVIVKDGQVVGEGYHAKFGGPHAERAAFASVADKQAIAGATWYVTLEPCCHTGKTPPCTDIILQSAPARVVVAMRDPFPKVDGGGLRLLSAAGIQTDCGILESDAQNLNQPYLIRLQQKRPWVIAKWAMTLDGKIATKERHSQWISGPESRADVHTTRGRCDAVIVGGGTASKDDPTLTARPPGPRIPTRIVISKSGRLKLESKLVQTIDEGPVWLFTAADGNVINALADAGVTICPIPGNSPTEDLQSALIKCGEAGMTNVLVEGGGELLANFFAADLIDECHVYIAPKLVGGTGALGPIGGDGLAKIPSQGQFEYVRFETFGPDLKLVAKRKR</sequence>
<dbReference type="Pfam" id="PF00383">
    <property type="entry name" value="dCMP_cyt_deam_1"/>
    <property type="match status" value="1"/>
</dbReference>
<protein>
    <recommendedName>
        <fullName evidence="13">Riboflavin biosynthesis protein RibD</fullName>
    </recommendedName>
    <domain>
        <recommendedName>
            <fullName evidence="13">Diaminohydroxyphosphoribosylaminopyrimidine deaminase</fullName>
            <shortName evidence="13">DRAP deaminase</shortName>
            <ecNumber evidence="13">3.5.4.26</ecNumber>
        </recommendedName>
        <alternativeName>
            <fullName evidence="13">Riboflavin-specific deaminase</fullName>
        </alternativeName>
    </domain>
    <domain>
        <recommendedName>
            <fullName evidence="13">5-amino-6-(5-phosphoribosylamino)uracil reductase</fullName>
            <ecNumber evidence="13">1.1.1.193</ecNumber>
        </recommendedName>
        <alternativeName>
            <fullName evidence="13">HTP reductase</fullName>
        </alternativeName>
    </domain>
</protein>
<dbReference type="PANTHER" id="PTHR38011">
    <property type="entry name" value="DIHYDROFOLATE REDUCTASE FAMILY PROTEIN (AFU_ORTHOLOGUE AFUA_8G06820)"/>
    <property type="match status" value="1"/>
</dbReference>
<dbReference type="AlphaFoldDB" id="A0A517MCT2"/>
<dbReference type="GO" id="GO:0046872">
    <property type="term" value="F:metal ion binding"/>
    <property type="evidence" value="ECO:0007669"/>
    <property type="project" value="UniProtKB-KW"/>
</dbReference>
<evidence type="ECO:0000256" key="15">
    <source>
        <dbReference type="PIRSR" id="PIRSR006769-2"/>
    </source>
</evidence>
<keyword evidence="6 13" id="KW-0686">Riboflavin biosynthesis</keyword>
<evidence type="ECO:0000256" key="12">
    <source>
        <dbReference type="ARBA" id="ARBA00023268"/>
    </source>
</evidence>
<keyword evidence="12" id="KW-0511">Multifunctional enzyme</keyword>
<feature type="binding site" evidence="16">
    <location>
        <position position="64"/>
    </location>
    <ligand>
        <name>Zn(2+)</name>
        <dbReference type="ChEBI" id="CHEBI:29105"/>
        <note>catalytic</note>
    </ligand>
</feature>
<keyword evidence="7 13" id="KW-0479">Metal-binding</keyword>
<comment type="pathway">
    <text evidence="2 13">Cofactor biosynthesis; riboflavin biosynthesis; 5-amino-6-(D-ribitylamino)uracil from GTP: step 2/4.</text>
</comment>
<evidence type="ECO:0000256" key="6">
    <source>
        <dbReference type="ARBA" id="ARBA00022619"/>
    </source>
</evidence>
<dbReference type="SUPFAM" id="SSF53597">
    <property type="entry name" value="Dihydrofolate reductase-like"/>
    <property type="match status" value="1"/>
</dbReference>
<dbReference type="Proteomes" id="UP000320672">
    <property type="component" value="Chromosome"/>
</dbReference>
<dbReference type="InterPro" id="IPR002734">
    <property type="entry name" value="RibDG_C"/>
</dbReference>
<dbReference type="InterPro" id="IPR011549">
    <property type="entry name" value="RibD_C"/>
</dbReference>
<feature type="binding site" evidence="16">
    <location>
        <position position="100"/>
    </location>
    <ligand>
        <name>Zn(2+)</name>
        <dbReference type="ChEBI" id="CHEBI:29105"/>
        <note>catalytic</note>
    </ligand>
</feature>
<evidence type="ECO:0000259" key="17">
    <source>
        <dbReference type="PROSITE" id="PS51747"/>
    </source>
</evidence>
<dbReference type="InterPro" id="IPR002125">
    <property type="entry name" value="CMP_dCMP_dom"/>
</dbReference>
<dbReference type="NCBIfam" id="TIGR00227">
    <property type="entry name" value="ribD_Cterm"/>
    <property type="match status" value="1"/>
</dbReference>
<evidence type="ECO:0000256" key="3">
    <source>
        <dbReference type="ARBA" id="ARBA00004910"/>
    </source>
</evidence>
<feature type="binding site" evidence="15">
    <location>
        <position position="216"/>
    </location>
    <ligand>
        <name>NADP(+)</name>
        <dbReference type="ChEBI" id="CHEBI:58349"/>
    </ligand>
</feature>
<dbReference type="InterPro" id="IPR016193">
    <property type="entry name" value="Cytidine_deaminase-like"/>
</dbReference>
<dbReference type="CDD" id="cd01284">
    <property type="entry name" value="Riboflavin_deaminase-reductase"/>
    <property type="match status" value="1"/>
</dbReference>
<accession>A0A517MCT2</accession>
<feature type="binding site" evidence="15">
    <location>
        <position position="170"/>
    </location>
    <ligand>
        <name>NADP(+)</name>
        <dbReference type="ChEBI" id="CHEBI:58349"/>
    </ligand>
</feature>
<feature type="binding site" evidence="15">
    <location>
        <position position="223"/>
    </location>
    <ligand>
        <name>substrate</name>
    </ligand>
</feature>
<dbReference type="UniPathway" id="UPA00275">
    <property type="reaction ID" value="UER00401"/>
</dbReference>
<dbReference type="Pfam" id="PF01872">
    <property type="entry name" value="RibD_C"/>
    <property type="match status" value="1"/>
</dbReference>
<keyword evidence="10 13" id="KW-0521">NADP</keyword>
<dbReference type="GO" id="GO:0009231">
    <property type="term" value="P:riboflavin biosynthetic process"/>
    <property type="evidence" value="ECO:0007669"/>
    <property type="project" value="UniProtKB-UniPathway"/>
</dbReference>
<feature type="binding site" evidence="15">
    <location>
        <position position="212"/>
    </location>
    <ligand>
        <name>NADP(+)</name>
        <dbReference type="ChEBI" id="CHEBI:58349"/>
    </ligand>
</feature>
<evidence type="ECO:0000256" key="11">
    <source>
        <dbReference type="ARBA" id="ARBA00023002"/>
    </source>
</evidence>
<evidence type="ECO:0000313" key="18">
    <source>
        <dbReference type="EMBL" id="QDS92699.1"/>
    </source>
</evidence>
<dbReference type="GO" id="GO:0008835">
    <property type="term" value="F:diaminohydroxyphosphoribosylaminopyrimidine deaminase activity"/>
    <property type="evidence" value="ECO:0007669"/>
    <property type="project" value="UniProtKB-EC"/>
</dbReference>
<dbReference type="PROSITE" id="PS51747">
    <property type="entry name" value="CYT_DCMP_DEAMINASES_2"/>
    <property type="match status" value="1"/>
</dbReference>
<evidence type="ECO:0000256" key="7">
    <source>
        <dbReference type="ARBA" id="ARBA00022723"/>
    </source>
</evidence>
<name>A0A517MCT2_9BACT</name>
<comment type="cofactor">
    <cofactor evidence="13 16">
        <name>Zn(2+)</name>
        <dbReference type="ChEBI" id="CHEBI:29105"/>
    </cofactor>
    <text evidence="13 16">Binds 1 zinc ion.</text>
</comment>
<feature type="domain" description="CMP/dCMP-type deaminase" evidence="17">
    <location>
        <begin position="15"/>
        <end position="138"/>
    </location>
</feature>
<feature type="active site" description="Proton donor" evidence="14">
    <location>
        <position position="66"/>
    </location>
</feature>
<dbReference type="InterPro" id="IPR050765">
    <property type="entry name" value="Riboflavin_Biosynth_HTPR"/>
</dbReference>
<gene>
    <name evidence="18" type="primary">ribD</name>
    <name evidence="18" type="ORF">FF011L_14480</name>
</gene>
<reference evidence="18 19" key="1">
    <citation type="submission" date="2019-02" db="EMBL/GenBank/DDBJ databases">
        <title>Deep-cultivation of Planctomycetes and their phenomic and genomic characterization uncovers novel biology.</title>
        <authorList>
            <person name="Wiegand S."/>
            <person name="Jogler M."/>
            <person name="Boedeker C."/>
            <person name="Pinto D."/>
            <person name="Vollmers J."/>
            <person name="Rivas-Marin E."/>
            <person name="Kohn T."/>
            <person name="Peeters S.H."/>
            <person name="Heuer A."/>
            <person name="Rast P."/>
            <person name="Oberbeckmann S."/>
            <person name="Bunk B."/>
            <person name="Jeske O."/>
            <person name="Meyerdierks A."/>
            <person name="Storesund J.E."/>
            <person name="Kallscheuer N."/>
            <person name="Luecker S."/>
            <person name="Lage O.M."/>
            <person name="Pohl T."/>
            <person name="Merkel B.J."/>
            <person name="Hornburger P."/>
            <person name="Mueller R.-W."/>
            <person name="Bruemmer F."/>
            <person name="Labrenz M."/>
            <person name="Spormann A.M."/>
            <person name="Op den Camp H."/>
            <person name="Overmann J."/>
            <person name="Amann R."/>
            <person name="Jetten M.S.M."/>
            <person name="Mascher T."/>
            <person name="Medema M.H."/>
            <person name="Devos D.P."/>
            <person name="Kaster A.-K."/>
            <person name="Ovreas L."/>
            <person name="Rohde M."/>
            <person name="Galperin M.Y."/>
            <person name="Jogler C."/>
        </authorList>
    </citation>
    <scope>NUCLEOTIDE SEQUENCE [LARGE SCALE GENOMIC DNA]</scope>
    <source>
        <strain evidence="18 19">FF011L</strain>
    </source>
</reference>
<evidence type="ECO:0000256" key="10">
    <source>
        <dbReference type="ARBA" id="ARBA00022857"/>
    </source>
</evidence>
<dbReference type="NCBIfam" id="TIGR00326">
    <property type="entry name" value="eubact_ribD"/>
    <property type="match status" value="1"/>
</dbReference>
<evidence type="ECO:0000256" key="8">
    <source>
        <dbReference type="ARBA" id="ARBA00022801"/>
    </source>
</evidence>
<feature type="binding site" evidence="15">
    <location>
        <position position="184"/>
    </location>
    <ligand>
        <name>substrate</name>
    </ligand>
</feature>
<evidence type="ECO:0000256" key="1">
    <source>
        <dbReference type="ARBA" id="ARBA00002151"/>
    </source>
</evidence>
<evidence type="ECO:0000256" key="13">
    <source>
        <dbReference type="PIRNR" id="PIRNR006769"/>
    </source>
</evidence>
<comment type="catalytic activity">
    <reaction evidence="13">
        <text>5-amino-6-(5-phospho-D-ribitylamino)uracil + NADP(+) = 5-amino-6-(5-phospho-D-ribosylamino)uracil + NADPH + H(+)</text>
        <dbReference type="Rhea" id="RHEA:17845"/>
        <dbReference type="ChEBI" id="CHEBI:15378"/>
        <dbReference type="ChEBI" id="CHEBI:57783"/>
        <dbReference type="ChEBI" id="CHEBI:58349"/>
        <dbReference type="ChEBI" id="CHEBI:58421"/>
        <dbReference type="ChEBI" id="CHEBI:58453"/>
        <dbReference type="EC" id="1.1.1.193"/>
    </reaction>
</comment>
<comment type="similarity">
    <text evidence="4 13">In the N-terminal section; belongs to the cytidine and deoxycytidylate deaminase family.</text>
</comment>
<comment type="similarity">
    <text evidence="5 13">In the C-terminal section; belongs to the HTP reductase family.</text>
</comment>
<evidence type="ECO:0000256" key="14">
    <source>
        <dbReference type="PIRSR" id="PIRSR006769-1"/>
    </source>
</evidence>
<keyword evidence="11 13" id="KW-0560">Oxidoreductase</keyword>
<proteinExistence type="inferred from homology"/>
<dbReference type="Gene3D" id="3.40.430.10">
    <property type="entry name" value="Dihydrofolate Reductase, subunit A"/>
    <property type="match status" value="1"/>
</dbReference>
<dbReference type="SUPFAM" id="SSF53927">
    <property type="entry name" value="Cytidine deaminase-like"/>
    <property type="match status" value="1"/>
</dbReference>
<evidence type="ECO:0000256" key="9">
    <source>
        <dbReference type="ARBA" id="ARBA00022833"/>
    </source>
</evidence>
<evidence type="ECO:0000256" key="5">
    <source>
        <dbReference type="ARBA" id="ARBA00007417"/>
    </source>
</evidence>
<dbReference type="PIRSF" id="PIRSF006769">
    <property type="entry name" value="RibD"/>
    <property type="match status" value="1"/>
</dbReference>
<dbReference type="EMBL" id="CP036262">
    <property type="protein sequence ID" value="QDS92699.1"/>
    <property type="molecule type" value="Genomic_DNA"/>
</dbReference>
<evidence type="ECO:0000256" key="2">
    <source>
        <dbReference type="ARBA" id="ARBA00004882"/>
    </source>
</evidence>
<dbReference type="PANTHER" id="PTHR38011:SF7">
    <property type="entry name" value="2,5-DIAMINO-6-RIBOSYLAMINO-4(3H)-PYRIMIDINONE 5'-PHOSPHATE REDUCTASE"/>
    <property type="match status" value="1"/>
</dbReference>
<feature type="binding site" evidence="15">
    <location>
        <position position="220"/>
    </location>
    <ligand>
        <name>substrate</name>
    </ligand>
</feature>
<dbReference type="InterPro" id="IPR004794">
    <property type="entry name" value="Eubact_RibD"/>
</dbReference>
<dbReference type="OrthoDB" id="9800865at2"/>
<feature type="binding site" evidence="15">
    <location>
        <position position="307"/>
    </location>
    <ligand>
        <name>substrate</name>
    </ligand>
</feature>
<evidence type="ECO:0000313" key="19">
    <source>
        <dbReference type="Proteomes" id="UP000320672"/>
    </source>
</evidence>
<feature type="binding site" evidence="16">
    <location>
        <position position="91"/>
    </location>
    <ligand>
        <name>Zn(2+)</name>
        <dbReference type="ChEBI" id="CHEBI:29105"/>
        <note>catalytic</note>
    </ligand>
</feature>
<feature type="binding site" evidence="15">
    <location>
        <position position="186"/>
    </location>
    <ligand>
        <name>NADP(+)</name>
        <dbReference type="ChEBI" id="CHEBI:58349"/>
    </ligand>
</feature>
<feature type="binding site" evidence="15">
    <location>
        <position position="200"/>
    </location>
    <ligand>
        <name>substrate</name>
    </ligand>
</feature>
<comment type="pathway">
    <text evidence="3 13">Cofactor biosynthesis; riboflavin biosynthesis; 5-amino-6-(D-ribitylamino)uracil from GTP: step 3/4.</text>
</comment>
<keyword evidence="8 13" id="KW-0378">Hydrolase</keyword>
<dbReference type="RefSeq" id="WP_145350916.1">
    <property type="nucleotide sequence ID" value="NZ_CP036262.1"/>
</dbReference>
<dbReference type="Gene3D" id="3.40.140.10">
    <property type="entry name" value="Cytidine Deaminase, domain 2"/>
    <property type="match status" value="1"/>
</dbReference>
<dbReference type="EC" id="1.1.1.193" evidence="13"/>
<dbReference type="KEGG" id="rml:FF011L_14480"/>
<organism evidence="18 19">
    <name type="scientific">Roseimaritima multifibrata</name>
    <dbReference type="NCBI Taxonomy" id="1930274"/>
    <lineage>
        <taxon>Bacteria</taxon>
        <taxon>Pseudomonadati</taxon>
        <taxon>Planctomycetota</taxon>
        <taxon>Planctomycetia</taxon>
        <taxon>Pirellulales</taxon>
        <taxon>Pirellulaceae</taxon>
        <taxon>Roseimaritima</taxon>
    </lineage>
</organism>
<keyword evidence="9 13" id="KW-0862">Zinc</keyword>
<dbReference type="EC" id="3.5.4.26" evidence="13"/>